<dbReference type="Pfam" id="PF00703">
    <property type="entry name" value="Glyco_hydro_2"/>
    <property type="match status" value="1"/>
</dbReference>
<dbReference type="InterPro" id="IPR006104">
    <property type="entry name" value="Glyco_hydro_2_N"/>
</dbReference>
<evidence type="ECO:0000259" key="7">
    <source>
        <dbReference type="SMART" id="SM00560"/>
    </source>
</evidence>
<dbReference type="EC" id="3.2.1.23" evidence="8"/>
<evidence type="ECO:0000256" key="4">
    <source>
        <dbReference type="ARBA" id="ARBA00023157"/>
    </source>
</evidence>
<dbReference type="Gene3D" id="2.60.40.10">
    <property type="entry name" value="Immunoglobulins"/>
    <property type="match status" value="1"/>
</dbReference>
<evidence type="ECO:0000313" key="8">
    <source>
        <dbReference type="EMBL" id="CAA9443889.1"/>
    </source>
</evidence>
<dbReference type="SUPFAM" id="SSF49785">
    <property type="entry name" value="Galactose-binding domain-like"/>
    <property type="match status" value="1"/>
</dbReference>
<sequence>MQASRLRGDRTSGRGGTWVATLAVAVLTAFALLAVAIESPVGAQTSDTGYQKKNSPLDTPWTAKVGPKNALPEYPRPQMKRERWQNLNGVWQFNGASEGEDPPFGRELPERVLVPYPIESALSGIKRHEDRMFYRRTFTVPDEWNVGSGKRLKLHFGAVDYETTVWVNGQQVGAHKGGYDEFTFDVTNELKNRGKQEIVVGVTDLTDRGNRPFERPYRGSSQPTGKQTLRPGGIFYTAASGIWQTVWMEPVSEANITELDMTPDIDDESLAVTVNAENAEGNTVKVTAINPKTGDRVGSVKGVPNTELRLPVPTPKLWSPKNPYLYDMRVRLLDGRRAVDSVGSYFGMREVGVAEGSDGKPRMMLNGKFVANMGTLDQGYWPDGVYTAPTDAGLKFDLVQHKKLGYNMVRKHIKVEPDRWFYHADKLGLLVWQDMPSFSPVYDPNPADQAQFEEELRQIVDEHDHITSVTTWVPYNEGWGEIDQPTTARVAEMVKEQDPSRMVNAHSGVNCCESQGDSGAGDIYDQHNYQDPPLPVPFDDRATVAGEYGGVALRMPEHEYDPSISFAPYGAEPTPERLTERYEELQDKMKQGVASCGVSAGVYTEITDLEGEVNGMWTYDRQVFKPGEDNRDRIVAANEGVIAASKTASFRDLDLPPGTEGPNGVLYYPFSEGGDATTTEDEGDDATDTDGTLVNGPTWTTGSPNSPTPDSGLHFDGQDDFVDAGAPVVDTAGNYTVTAWVRFDDLDGYQTVVSQNSTNPASAFFLQYHDGNDRLQFAFPQGAVRSDAPPVAGQWYHMVGVRDAEEGTYKLYVDGVLQDTTGQCLADGSTGNLVVGRAQFNNIPVDFTDGNIDQVHAYDRALIDEEVSQLFASGR</sequence>
<keyword evidence="3 8" id="KW-0378">Hydrolase</keyword>
<dbReference type="Pfam" id="PF02837">
    <property type="entry name" value="Glyco_hydro_2_N"/>
    <property type="match status" value="1"/>
</dbReference>
<feature type="region of interest" description="Disordered" evidence="6">
    <location>
        <begin position="43"/>
        <end position="77"/>
    </location>
</feature>
<dbReference type="InterPro" id="IPR036156">
    <property type="entry name" value="Beta-gal/glucu_dom_sf"/>
</dbReference>
<dbReference type="SUPFAM" id="SSF49303">
    <property type="entry name" value="beta-Galactosidase/glucuronidase domain"/>
    <property type="match status" value="1"/>
</dbReference>
<evidence type="ECO:0000256" key="5">
    <source>
        <dbReference type="ARBA" id="ARBA00023295"/>
    </source>
</evidence>
<keyword evidence="2" id="KW-0732">Signal</keyword>
<dbReference type="InterPro" id="IPR008979">
    <property type="entry name" value="Galactose-bd-like_sf"/>
</dbReference>
<feature type="region of interest" description="Disordered" evidence="6">
    <location>
        <begin position="670"/>
        <end position="717"/>
    </location>
</feature>
<evidence type="ECO:0000256" key="6">
    <source>
        <dbReference type="SAM" id="MobiDB-lite"/>
    </source>
</evidence>
<feature type="compositionally biased region" description="Acidic residues" evidence="6">
    <location>
        <begin position="678"/>
        <end position="688"/>
    </location>
</feature>
<feature type="domain" description="LamG-like jellyroll fold" evidence="7">
    <location>
        <begin position="733"/>
        <end position="865"/>
    </location>
</feature>
<dbReference type="EMBL" id="CADCUW010000505">
    <property type="protein sequence ID" value="CAA9443889.1"/>
    <property type="molecule type" value="Genomic_DNA"/>
</dbReference>
<dbReference type="PANTHER" id="PTHR42732">
    <property type="entry name" value="BETA-GALACTOSIDASE"/>
    <property type="match status" value="1"/>
</dbReference>
<dbReference type="AlphaFoldDB" id="A0A6J4QJI1"/>
<dbReference type="InterPro" id="IPR017853">
    <property type="entry name" value="GH"/>
</dbReference>
<name>A0A6J4QJI1_9ACTN</name>
<dbReference type="Gene3D" id="3.20.20.80">
    <property type="entry name" value="Glycosidases"/>
    <property type="match status" value="1"/>
</dbReference>
<dbReference type="InterPro" id="IPR006558">
    <property type="entry name" value="LamG-like"/>
</dbReference>
<dbReference type="SUPFAM" id="SSF51445">
    <property type="entry name" value="(Trans)glycosidases"/>
    <property type="match status" value="1"/>
</dbReference>
<evidence type="ECO:0000256" key="2">
    <source>
        <dbReference type="ARBA" id="ARBA00022729"/>
    </source>
</evidence>
<organism evidence="8">
    <name type="scientific">uncultured Rubrobacteraceae bacterium</name>
    <dbReference type="NCBI Taxonomy" id="349277"/>
    <lineage>
        <taxon>Bacteria</taxon>
        <taxon>Bacillati</taxon>
        <taxon>Actinomycetota</taxon>
        <taxon>Rubrobacteria</taxon>
        <taxon>Rubrobacterales</taxon>
        <taxon>Rubrobacteraceae</taxon>
        <taxon>environmental samples</taxon>
    </lineage>
</organism>
<feature type="compositionally biased region" description="Polar residues" evidence="6">
    <location>
        <begin position="43"/>
        <end position="57"/>
    </location>
</feature>
<protein>
    <submittedName>
        <fullName evidence="8">GH2</fullName>
        <ecNumber evidence="8">3.2.1.23</ecNumber>
    </submittedName>
</protein>
<dbReference type="GO" id="GO:0004565">
    <property type="term" value="F:beta-galactosidase activity"/>
    <property type="evidence" value="ECO:0007669"/>
    <property type="project" value="UniProtKB-EC"/>
</dbReference>
<dbReference type="InterPro" id="IPR013320">
    <property type="entry name" value="ConA-like_dom_sf"/>
</dbReference>
<feature type="compositionally biased region" description="Polar residues" evidence="6">
    <location>
        <begin position="695"/>
        <end position="709"/>
    </location>
</feature>
<dbReference type="InterPro" id="IPR051913">
    <property type="entry name" value="GH2_Domain-Containing"/>
</dbReference>
<comment type="similarity">
    <text evidence="1">Belongs to the glycosyl hydrolase 2 family.</text>
</comment>
<dbReference type="SUPFAM" id="SSF49899">
    <property type="entry name" value="Concanavalin A-like lectins/glucanases"/>
    <property type="match status" value="1"/>
</dbReference>
<evidence type="ECO:0000256" key="3">
    <source>
        <dbReference type="ARBA" id="ARBA00022801"/>
    </source>
</evidence>
<gene>
    <name evidence="8" type="ORF">AVDCRST_MAG01-01-3902</name>
</gene>
<accession>A0A6J4QJI1</accession>
<dbReference type="InterPro" id="IPR006102">
    <property type="entry name" value="Ig-like_GH2"/>
</dbReference>
<dbReference type="PANTHER" id="PTHR42732:SF2">
    <property type="entry name" value="BETA-MANNOSIDASE"/>
    <property type="match status" value="1"/>
</dbReference>
<dbReference type="Gene3D" id="2.60.120.260">
    <property type="entry name" value="Galactose-binding domain-like"/>
    <property type="match status" value="1"/>
</dbReference>
<dbReference type="InterPro" id="IPR013783">
    <property type="entry name" value="Ig-like_fold"/>
</dbReference>
<proteinExistence type="inferred from homology"/>
<dbReference type="Pfam" id="PF13385">
    <property type="entry name" value="Laminin_G_3"/>
    <property type="match status" value="1"/>
</dbReference>
<dbReference type="GO" id="GO:0005975">
    <property type="term" value="P:carbohydrate metabolic process"/>
    <property type="evidence" value="ECO:0007669"/>
    <property type="project" value="InterPro"/>
</dbReference>
<reference evidence="8" key="1">
    <citation type="submission" date="2020-02" db="EMBL/GenBank/DDBJ databases">
        <authorList>
            <person name="Meier V. D."/>
        </authorList>
    </citation>
    <scope>NUCLEOTIDE SEQUENCE</scope>
    <source>
        <strain evidence="8">AVDCRST_MAG01</strain>
    </source>
</reference>
<dbReference type="Gene3D" id="2.60.120.200">
    <property type="match status" value="1"/>
</dbReference>
<feature type="region of interest" description="Disordered" evidence="6">
    <location>
        <begin position="209"/>
        <end position="230"/>
    </location>
</feature>
<keyword evidence="5 8" id="KW-0326">Glycosidase</keyword>
<dbReference type="SMART" id="SM00560">
    <property type="entry name" value="LamGL"/>
    <property type="match status" value="1"/>
</dbReference>
<keyword evidence="4" id="KW-1015">Disulfide bond</keyword>
<evidence type="ECO:0000256" key="1">
    <source>
        <dbReference type="ARBA" id="ARBA00007401"/>
    </source>
</evidence>